<dbReference type="Proteomes" id="UP000819052">
    <property type="component" value="Unassembled WGS sequence"/>
</dbReference>
<organism evidence="2 3">
    <name type="scientific">Massilia aquatica</name>
    <dbReference type="NCBI Taxonomy" id="2609000"/>
    <lineage>
        <taxon>Bacteria</taxon>
        <taxon>Pseudomonadati</taxon>
        <taxon>Pseudomonadota</taxon>
        <taxon>Betaproteobacteria</taxon>
        <taxon>Burkholderiales</taxon>
        <taxon>Oxalobacteraceae</taxon>
        <taxon>Telluria group</taxon>
        <taxon>Massilia</taxon>
    </lineage>
</organism>
<sequence>MFKLTPATRALSTLFVGLIAANSSFAAAIETIHYPDPYFPQPGDGGGAGAYTFTLGSNGDQWAEKIDSWVTQDVVLPSDAATLTQLRVGQIFYGQTYVVVNGHEEPMSSRYTYADFSWAIYDLKDIAVGNNVHIEVRAVKDDPFGGANLLTGPASSGFSNAIQYESHALFGNPANITIDKLAVPLMFSLEYQAMPVPEPSRWGMFAIGLAALAGYTWRQRRPASGKRGT</sequence>
<dbReference type="EMBL" id="VVIW01000002">
    <property type="protein sequence ID" value="NHZ39531.1"/>
    <property type="molecule type" value="Genomic_DNA"/>
</dbReference>
<gene>
    <name evidence="2" type="ORF">F1609_05015</name>
</gene>
<keyword evidence="1" id="KW-0732">Signal</keyword>
<comment type="caution">
    <text evidence="2">The sequence shown here is derived from an EMBL/GenBank/DDBJ whole genome shotgun (WGS) entry which is preliminary data.</text>
</comment>
<evidence type="ECO:0000256" key="1">
    <source>
        <dbReference type="SAM" id="SignalP"/>
    </source>
</evidence>
<dbReference type="InterPro" id="IPR013424">
    <property type="entry name" value="Ice-binding_C"/>
</dbReference>
<accession>A0ABX0MBN2</accession>
<dbReference type="RefSeq" id="WP_167075295.1">
    <property type="nucleotide sequence ID" value="NZ_VVIW01000002.1"/>
</dbReference>
<protein>
    <submittedName>
        <fullName evidence="2">PEP-CTERM sorting domain-containing protein</fullName>
    </submittedName>
</protein>
<evidence type="ECO:0000313" key="3">
    <source>
        <dbReference type="Proteomes" id="UP000819052"/>
    </source>
</evidence>
<keyword evidence="3" id="KW-1185">Reference proteome</keyword>
<feature type="signal peptide" evidence="1">
    <location>
        <begin position="1"/>
        <end position="26"/>
    </location>
</feature>
<name>A0ABX0MBN2_9BURK</name>
<feature type="chain" id="PRO_5046914807" evidence="1">
    <location>
        <begin position="27"/>
        <end position="229"/>
    </location>
</feature>
<proteinExistence type="predicted"/>
<evidence type="ECO:0000313" key="2">
    <source>
        <dbReference type="EMBL" id="NHZ39531.1"/>
    </source>
</evidence>
<reference evidence="2 3" key="1">
    <citation type="submission" date="2019-09" db="EMBL/GenBank/DDBJ databases">
        <title>Taxonomy of Antarctic Massilia spp.: description of Massilia rubra sp. nov., Massilia aquatica sp. nov., Massilia mucilaginosa sp. nov., Massilia frigida sp. nov. isolated from streams, lakes and regoliths.</title>
        <authorList>
            <person name="Holochova P."/>
            <person name="Sedlacek I."/>
            <person name="Kralova S."/>
            <person name="Maslanova I."/>
            <person name="Busse H.-J."/>
            <person name="Stankova E."/>
            <person name="Vrbovska V."/>
            <person name="Kovarovic V."/>
            <person name="Bartak M."/>
            <person name="Svec P."/>
            <person name="Pantucek R."/>
        </authorList>
    </citation>
    <scope>NUCLEOTIDE SEQUENCE [LARGE SCALE GENOMIC DNA]</scope>
    <source>
        <strain evidence="2 3">CCM 8693</strain>
    </source>
</reference>
<dbReference type="NCBIfam" id="TIGR02595">
    <property type="entry name" value="PEP_CTERM"/>
    <property type="match status" value="1"/>
</dbReference>